<reference evidence="3" key="1">
    <citation type="submission" date="2023-01" db="EMBL/GenBank/DDBJ databases">
        <title>Vibrio sp. CB1-14 genome sequencing.</title>
        <authorList>
            <person name="Otstavnykh N."/>
            <person name="Isaeva M."/>
            <person name="Meleshko D."/>
        </authorList>
    </citation>
    <scope>NUCLEOTIDE SEQUENCE</scope>
    <source>
        <strain evidence="3">CB1-14</strain>
    </source>
</reference>
<dbReference type="RefSeq" id="WP_353496066.1">
    <property type="nucleotide sequence ID" value="NZ_CP115920.1"/>
</dbReference>
<proteinExistence type="predicted"/>
<dbReference type="EMBL" id="CP115920">
    <property type="protein sequence ID" value="XCD14578.1"/>
    <property type="molecule type" value="Genomic_DNA"/>
</dbReference>
<gene>
    <name evidence="3" type="ORF">PG915_08090</name>
</gene>
<dbReference type="KEGG" id="vck:PG915_08090"/>
<dbReference type="AlphaFoldDB" id="A0AAU8BD08"/>
<accession>A0AAU8BD08</accession>
<dbReference type="Pfam" id="PF14321">
    <property type="entry name" value="DUF4382"/>
    <property type="match status" value="1"/>
</dbReference>
<name>A0AAU8BD08_9VIBR</name>
<evidence type="ECO:0000313" key="3">
    <source>
        <dbReference type="EMBL" id="XCD14578.1"/>
    </source>
</evidence>
<sequence length="342" mass="36272">MKYLKLTAVAGVVSLALVGCGGDSSSPAATTPVTLSVTDAPVDEVKEVVVTFGTVALLPQDGGSPLIYDVYLTDDEGNPVDENGDPIPDGEDPVPLSINLLDYQGSKVMPLIKDEVVTVGNYKLCVFANDGDHPTHPSYVIEDDDTERELSVKGNGACPQGVGKIDNTGVLYFNDSVAVNPQNNDFAVEFDLRRGLKNTSTFPDYSIQRTSVTLINTAVTGNIKGTVATATFNACNDPADANVAQAVYLYETGTTQENMAPIGGTDTVKPLTSANVSYNETQQFYEFSFGFLDPGNYNLGYTCTAQHDDGEEGSDPVAAGFNIFSIQPNVSVVGDQNTSVEF</sequence>
<dbReference type="InterPro" id="IPR025491">
    <property type="entry name" value="DUF4382"/>
</dbReference>
<keyword evidence="1" id="KW-0732">Signal</keyword>
<evidence type="ECO:0000256" key="1">
    <source>
        <dbReference type="SAM" id="SignalP"/>
    </source>
</evidence>
<organism evidence="3">
    <name type="scientific">Vibrio chaetopteri</name>
    <dbReference type="NCBI Taxonomy" id="3016528"/>
    <lineage>
        <taxon>Bacteria</taxon>
        <taxon>Pseudomonadati</taxon>
        <taxon>Pseudomonadota</taxon>
        <taxon>Gammaproteobacteria</taxon>
        <taxon>Vibrionales</taxon>
        <taxon>Vibrionaceae</taxon>
        <taxon>Vibrio</taxon>
    </lineage>
</organism>
<feature type="domain" description="DUF4382" evidence="2">
    <location>
        <begin position="31"/>
        <end position="198"/>
    </location>
</feature>
<dbReference type="PROSITE" id="PS51257">
    <property type="entry name" value="PROKAR_LIPOPROTEIN"/>
    <property type="match status" value="1"/>
</dbReference>
<feature type="chain" id="PRO_5043851640" evidence="1">
    <location>
        <begin position="22"/>
        <end position="342"/>
    </location>
</feature>
<evidence type="ECO:0000259" key="2">
    <source>
        <dbReference type="Pfam" id="PF14321"/>
    </source>
</evidence>
<protein>
    <submittedName>
        <fullName evidence="3">DUF4382 domain-containing protein</fullName>
    </submittedName>
</protein>
<feature type="signal peptide" evidence="1">
    <location>
        <begin position="1"/>
        <end position="21"/>
    </location>
</feature>